<dbReference type="InterPro" id="IPR050352">
    <property type="entry name" value="ABCG_transporters"/>
</dbReference>
<dbReference type="GO" id="GO:0016887">
    <property type="term" value="F:ATP hydrolysis activity"/>
    <property type="evidence" value="ECO:0007669"/>
    <property type="project" value="InterPro"/>
</dbReference>
<dbReference type="GO" id="GO:0042626">
    <property type="term" value="F:ATPase-coupled transmembrane transporter activity"/>
    <property type="evidence" value="ECO:0007669"/>
    <property type="project" value="TreeGrafter"/>
</dbReference>
<evidence type="ECO:0000313" key="9">
    <source>
        <dbReference type="Proteomes" id="UP000821837"/>
    </source>
</evidence>
<dbReference type="InterPro" id="IPR027417">
    <property type="entry name" value="P-loop_NTPase"/>
</dbReference>
<feature type="domain" description="ABC transporter" evidence="7">
    <location>
        <begin position="59"/>
        <end position="91"/>
    </location>
</feature>
<gene>
    <name evidence="8" type="ORF">HPB52_024598</name>
</gene>
<reference evidence="8" key="2">
    <citation type="submission" date="2021-09" db="EMBL/GenBank/DDBJ databases">
        <authorList>
            <person name="Jia N."/>
            <person name="Wang J."/>
            <person name="Shi W."/>
            <person name="Du L."/>
            <person name="Sun Y."/>
            <person name="Zhan W."/>
            <person name="Jiang J."/>
            <person name="Wang Q."/>
            <person name="Zhang B."/>
            <person name="Ji P."/>
            <person name="Sakyi L.B."/>
            <person name="Cui X."/>
            <person name="Yuan T."/>
            <person name="Jiang B."/>
            <person name="Yang W."/>
            <person name="Lam T.T.-Y."/>
            <person name="Chang Q."/>
            <person name="Ding S."/>
            <person name="Wang X."/>
            <person name="Zhu J."/>
            <person name="Ruan X."/>
            <person name="Zhao L."/>
            <person name="Wei J."/>
            <person name="Que T."/>
            <person name="Du C."/>
            <person name="Cheng J."/>
            <person name="Dai P."/>
            <person name="Han X."/>
            <person name="Huang E."/>
            <person name="Gao Y."/>
            <person name="Liu J."/>
            <person name="Shao H."/>
            <person name="Ye R."/>
            <person name="Li L."/>
            <person name="Wei W."/>
            <person name="Wang X."/>
            <person name="Wang C."/>
            <person name="Huo Q."/>
            <person name="Li W."/>
            <person name="Guo W."/>
            <person name="Chen H."/>
            <person name="Chen S."/>
            <person name="Zhou L."/>
            <person name="Zhou L."/>
            <person name="Ni X."/>
            <person name="Tian J."/>
            <person name="Zhou Y."/>
            <person name="Sheng Y."/>
            <person name="Liu T."/>
            <person name="Pan Y."/>
            <person name="Xia L."/>
            <person name="Li J."/>
            <person name="Zhao F."/>
            <person name="Cao W."/>
        </authorList>
    </citation>
    <scope>NUCLEOTIDE SEQUENCE</scope>
    <source>
        <strain evidence="8">Rsan-2018</strain>
        <tissue evidence="8">Larvae</tissue>
    </source>
</reference>
<dbReference type="Gene3D" id="3.40.50.300">
    <property type="entry name" value="P-loop containing nucleotide triphosphate hydrolases"/>
    <property type="match status" value="1"/>
</dbReference>
<evidence type="ECO:0000256" key="4">
    <source>
        <dbReference type="ARBA" id="ARBA00022692"/>
    </source>
</evidence>
<name>A0A9D4TE33_RHISA</name>
<evidence type="ECO:0000256" key="2">
    <source>
        <dbReference type="ARBA" id="ARBA00005814"/>
    </source>
</evidence>
<keyword evidence="5" id="KW-1133">Transmembrane helix</keyword>
<dbReference type="EMBL" id="JABSTV010000214">
    <property type="protein sequence ID" value="KAH7986962.1"/>
    <property type="molecule type" value="Genomic_DNA"/>
</dbReference>
<dbReference type="GO" id="GO:0005886">
    <property type="term" value="C:plasma membrane"/>
    <property type="evidence" value="ECO:0007669"/>
    <property type="project" value="TreeGrafter"/>
</dbReference>
<comment type="similarity">
    <text evidence="2">Belongs to the ABC transporter superfamily. ABCG family. Eye pigment precursor importer (TC 3.A.1.204) subfamily.</text>
</comment>
<evidence type="ECO:0000256" key="5">
    <source>
        <dbReference type="ARBA" id="ARBA00022989"/>
    </source>
</evidence>
<keyword evidence="4" id="KW-0812">Transmembrane</keyword>
<evidence type="ECO:0000256" key="6">
    <source>
        <dbReference type="ARBA" id="ARBA00023136"/>
    </source>
</evidence>
<accession>A0A9D4TE33</accession>
<dbReference type="Pfam" id="PF00005">
    <property type="entry name" value="ABC_tran"/>
    <property type="match status" value="1"/>
</dbReference>
<dbReference type="VEuPathDB" id="VectorBase:RSAN_041851"/>
<comment type="subcellular location">
    <subcellularLocation>
        <location evidence="1">Membrane</location>
        <topology evidence="1">Multi-pass membrane protein</topology>
    </subcellularLocation>
</comment>
<evidence type="ECO:0000259" key="7">
    <source>
        <dbReference type="Pfam" id="PF00005"/>
    </source>
</evidence>
<dbReference type="Proteomes" id="UP000821837">
    <property type="component" value="Unassembled WGS sequence"/>
</dbReference>
<evidence type="ECO:0000256" key="1">
    <source>
        <dbReference type="ARBA" id="ARBA00004141"/>
    </source>
</evidence>
<sequence>MALDVPNGVIDDVTPTVDFKTEVNGNGRHNGFRNFESIDLTWRNLIYKVKKGKARKYLVNNMSGEARSGTLTAIMGPSGAGKTTLLNLLTGF</sequence>
<dbReference type="GO" id="GO:0005524">
    <property type="term" value="F:ATP binding"/>
    <property type="evidence" value="ECO:0007669"/>
    <property type="project" value="InterPro"/>
</dbReference>
<dbReference type="SUPFAM" id="SSF52540">
    <property type="entry name" value="P-loop containing nucleoside triphosphate hydrolases"/>
    <property type="match status" value="1"/>
</dbReference>
<organism evidence="8 9">
    <name type="scientific">Rhipicephalus sanguineus</name>
    <name type="common">Brown dog tick</name>
    <name type="synonym">Ixodes sanguineus</name>
    <dbReference type="NCBI Taxonomy" id="34632"/>
    <lineage>
        <taxon>Eukaryota</taxon>
        <taxon>Metazoa</taxon>
        <taxon>Ecdysozoa</taxon>
        <taxon>Arthropoda</taxon>
        <taxon>Chelicerata</taxon>
        <taxon>Arachnida</taxon>
        <taxon>Acari</taxon>
        <taxon>Parasitiformes</taxon>
        <taxon>Ixodida</taxon>
        <taxon>Ixodoidea</taxon>
        <taxon>Ixodidae</taxon>
        <taxon>Rhipicephalinae</taxon>
        <taxon>Rhipicephalus</taxon>
        <taxon>Rhipicephalus</taxon>
    </lineage>
</organism>
<dbReference type="InterPro" id="IPR003439">
    <property type="entry name" value="ABC_transporter-like_ATP-bd"/>
</dbReference>
<evidence type="ECO:0000313" key="8">
    <source>
        <dbReference type="EMBL" id="KAH7986962.1"/>
    </source>
</evidence>
<keyword evidence="9" id="KW-1185">Reference proteome</keyword>
<protein>
    <recommendedName>
        <fullName evidence="7">ABC transporter domain-containing protein</fullName>
    </recommendedName>
</protein>
<evidence type="ECO:0000256" key="3">
    <source>
        <dbReference type="ARBA" id="ARBA00022448"/>
    </source>
</evidence>
<proteinExistence type="inferred from homology"/>
<comment type="caution">
    <text evidence="8">The sequence shown here is derived from an EMBL/GenBank/DDBJ whole genome shotgun (WGS) entry which is preliminary data.</text>
</comment>
<dbReference type="PANTHER" id="PTHR48041">
    <property type="entry name" value="ABC TRANSPORTER G FAMILY MEMBER 28"/>
    <property type="match status" value="1"/>
</dbReference>
<reference evidence="8" key="1">
    <citation type="journal article" date="2020" name="Cell">
        <title>Large-Scale Comparative Analyses of Tick Genomes Elucidate Their Genetic Diversity and Vector Capacities.</title>
        <authorList>
            <consortium name="Tick Genome and Microbiome Consortium (TIGMIC)"/>
            <person name="Jia N."/>
            <person name="Wang J."/>
            <person name="Shi W."/>
            <person name="Du L."/>
            <person name="Sun Y."/>
            <person name="Zhan W."/>
            <person name="Jiang J.F."/>
            <person name="Wang Q."/>
            <person name="Zhang B."/>
            <person name="Ji P."/>
            <person name="Bell-Sakyi L."/>
            <person name="Cui X.M."/>
            <person name="Yuan T.T."/>
            <person name="Jiang B.G."/>
            <person name="Yang W.F."/>
            <person name="Lam T.T."/>
            <person name="Chang Q.C."/>
            <person name="Ding S.J."/>
            <person name="Wang X.J."/>
            <person name="Zhu J.G."/>
            <person name="Ruan X.D."/>
            <person name="Zhao L."/>
            <person name="Wei J.T."/>
            <person name="Ye R.Z."/>
            <person name="Que T.C."/>
            <person name="Du C.H."/>
            <person name="Zhou Y.H."/>
            <person name="Cheng J.X."/>
            <person name="Dai P.F."/>
            <person name="Guo W.B."/>
            <person name="Han X.H."/>
            <person name="Huang E.J."/>
            <person name="Li L.F."/>
            <person name="Wei W."/>
            <person name="Gao Y.C."/>
            <person name="Liu J.Z."/>
            <person name="Shao H.Z."/>
            <person name="Wang X."/>
            <person name="Wang C.C."/>
            <person name="Yang T.C."/>
            <person name="Huo Q.B."/>
            <person name="Li W."/>
            <person name="Chen H.Y."/>
            <person name="Chen S.E."/>
            <person name="Zhou L.G."/>
            <person name="Ni X.B."/>
            <person name="Tian J.H."/>
            <person name="Sheng Y."/>
            <person name="Liu T."/>
            <person name="Pan Y.S."/>
            <person name="Xia L.Y."/>
            <person name="Li J."/>
            <person name="Zhao F."/>
            <person name="Cao W.C."/>
        </authorList>
    </citation>
    <scope>NUCLEOTIDE SEQUENCE</scope>
    <source>
        <strain evidence="8">Rsan-2018</strain>
    </source>
</reference>
<keyword evidence="6" id="KW-0472">Membrane</keyword>
<dbReference type="PANTHER" id="PTHR48041:SF78">
    <property type="entry name" value="ABC TRANSPORTER EXPRESSED IN TRACHEA, ISOFORM A"/>
    <property type="match status" value="1"/>
</dbReference>
<dbReference type="AlphaFoldDB" id="A0A9D4TE33"/>
<keyword evidence="3" id="KW-0813">Transport</keyword>